<protein>
    <submittedName>
        <fullName evidence="2">Uncharacterized protein</fullName>
    </submittedName>
</protein>
<keyword evidence="3" id="KW-1185">Reference proteome</keyword>
<feature type="chain" id="PRO_5012523092" evidence="1">
    <location>
        <begin position="25"/>
        <end position="281"/>
    </location>
</feature>
<dbReference type="RefSeq" id="WP_072758533.1">
    <property type="nucleotide sequence ID" value="NZ_FRDJ01000003.1"/>
</dbReference>
<gene>
    <name evidence="2" type="ORF">SAMN02745226_00765</name>
</gene>
<evidence type="ECO:0000313" key="3">
    <source>
        <dbReference type="Proteomes" id="UP000184207"/>
    </source>
</evidence>
<feature type="signal peptide" evidence="1">
    <location>
        <begin position="1"/>
        <end position="24"/>
    </location>
</feature>
<dbReference type="OrthoDB" id="46190at2"/>
<dbReference type="EMBL" id="FRDJ01000003">
    <property type="protein sequence ID" value="SHN56388.1"/>
    <property type="molecule type" value="Genomic_DNA"/>
</dbReference>
<reference evidence="3" key="1">
    <citation type="submission" date="2016-12" db="EMBL/GenBank/DDBJ databases">
        <authorList>
            <person name="Varghese N."/>
            <person name="Submissions S."/>
        </authorList>
    </citation>
    <scope>NUCLEOTIDE SEQUENCE [LARGE SCALE GENOMIC DNA]</scope>
    <source>
        <strain evidence="3">DSM 13020</strain>
    </source>
</reference>
<sequence>MKKIFVITLMIVLTTLSFTSTSTSENFVLSIVPQHPQGLFVEFTSIGFSFGNSEISTQPLFDVIGAFNLKLRYYPTNWIVINNETYLWDPFFINKAYLGESIDPNYQMYILLNMTHLHSNFFISPVVVRPFVQTGLVSVFNPGSEYVTVLVGRGFLSAGILATENIEIFSTIEGGMLINVWQSANTPDDWESIVNEARQKSLYATARAGFIWYYDRYSGLELGYRLILHGADSPLRFIQGYSFTDYIYNYFSALYYANPDDPRISIPFITTDYYLSFTTKF</sequence>
<name>A0A1M7SD17_FERGO</name>
<dbReference type="Proteomes" id="UP000184207">
    <property type="component" value="Unassembled WGS sequence"/>
</dbReference>
<keyword evidence="1" id="KW-0732">Signal</keyword>
<accession>A0A1M7SD17</accession>
<evidence type="ECO:0000313" key="2">
    <source>
        <dbReference type="EMBL" id="SHN56388.1"/>
    </source>
</evidence>
<organism evidence="2 3">
    <name type="scientific">Fervidobacterium gondwanense DSM 13020</name>
    <dbReference type="NCBI Taxonomy" id="1121883"/>
    <lineage>
        <taxon>Bacteria</taxon>
        <taxon>Thermotogati</taxon>
        <taxon>Thermotogota</taxon>
        <taxon>Thermotogae</taxon>
        <taxon>Thermotogales</taxon>
        <taxon>Fervidobacteriaceae</taxon>
        <taxon>Fervidobacterium</taxon>
    </lineage>
</organism>
<proteinExistence type="predicted"/>
<evidence type="ECO:0000256" key="1">
    <source>
        <dbReference type="SAM" id="SignalP"/>
    </source>
</evidence>
<dbReference type="AlphaFoldDB" id="A0A1M7SD17"/>
<dbReference type="STRING" id="1121883.SAMN02745226_00765"/>